<name>A0A7T2YVS8_9BURK</name>
<proteinExistence type="predicted"/>
<dbReference type="PANTHER" id="PTHR30143:SF0">
    <property type="entry name" value="2-KETO-4-PENTENOATE HYDRATASE"/>
    <property type="match status" value="1"/>
</dbReference>
<protein>
    <submittedName>
        <fullName evidence="3">2-oxo-hepta-3-ene-1,7-dioic acid hydratase</fullName>
    </submittedName>
</protein>
<dbReference type="InterPro" id="IPR012690">
    <property type="entry name" value="HpcG"/>
</dbReference>
<organism evidence="3 4">
    <name type="scientific">Delftia lacustris</name>
    <dbReference type="NCBI Taxonomy" id="558537"/>
    <lineage>
        <taxon>Bacteria</taxon>
        <taxon>Pseudomonadati</taxon>
        <taxon>Pseudomonadota</taxon>
        <taxon>Betaproteobacteria</taxon>
        <taxon>Burkholderiales</taxon>
        <taxon>Comamonadaceae</taxon>
        <taxon>Delftia</taxon>
    </lineage>
</organism>
<keyword evidence="1" id="KW-0456">Lyase</keyword>
<dbReference type="InterPro" id="IPR011234">
    <property type="entry name" value="Fumarylacetoacetase-like_C"/>
</dbReference>
<evidence type="ECO:0000313" key="3">
    <source>
        <dbReference type="EMBL" id="QPS82966.1"/>
    </source>
</evidence>
<dbReference type="InterPro" id="IPR036663">
    <property type="entry name" value="Fumarylacetoacetase_C_sf"/>
</dbReference>
<keyword evidence="4" id="KW-1185">Reference proteome</keyword>
<evidence type="ECO:0000313" key="4">
    <source>
        <dbReference type="Proteomes" id="UP000595064"/>
    </source>
</evidence>
<accession>A0A7T2YVS8</accession>
<dbReference type="AlphaFoldDB" id="A0A7T2YVS8"/>
<dbReference type="GO" id="GO:0005737">
    <property type="term" value="C:cytoplasm"/>
    <property type="evidence" value="ECO:0007669"/>
    <property type="project" value="TreeGrafter"/>
</dbReference>
<sequence length="266" mass="28138">MIDATERQDAAHALLQAEQSRQPIAQVSRTWPAMEIADAYAVQQLWAQAKVKAGARIVGHKIGLTSRAMQMASGMNEPDYGVLLDHMVHADGARICASQFHRPRLEVELAFVLGKSLGGTRPGGRPVTVYDVLDATAYVTPALEIIDYRTEVPRSICDTIADNAAAAAMVTGGRIVRPMDIDLRWVAATLSKNGVIEESGVSAAVMGHPALGIVWLANKLAGHGIALEAGHILLAGSFTRPTAVTAGDTIHADFGPLGSIGVSFTE</sequence>
<reference evidence="3 4" key="1">
    <citation type="submission" date="2020-12" db="EMBL/GenBank/DDBJ databases">
        <title>FDA dAtabase for Regulatory Grade micrObial Sequences (FDA-ARGOS): Supporting development and validation of Infectious Disease Dx tests.</title>
        <authorList>
            <person name="Sproer C."/>
            <person name="Gronow S."/>
            <person name="Severitt S."/>
            <person name="Schroder I."/>
            <person name="Tallon L."/>
            <person name="Sadzewicz L."/>
            <person name="Zhao X."/>
            <person name="Boylan J."/>
            <person name="Ott S."/>
            <person name="Bowen H."/>
            <person name="Vavikolanu K."/>
            <person name="Mehta A."/>
            <person name="Aluvathingal J."/>
            <person name="Nadendla S."/>
            <person name="Lowell S."/>
            <person name="Myers T."/>
            <person name="Yan Y."/>
            <person name="Sichtig H."/>
        </authorList>
    </citation>
    <scope>NUCLEOTIDE SEQUENCE [LARGE SCALE GENOMIC DNA]</scope>
    <source>
        <strain evidence="3 4">FDAARGOS_890</strain>
    </source>
</reference>
<feature type="domain" description="Fumarylacetoacetase-like C-terminal" evidence="2">
    <location>
        <begin position="80"/>
        <end position="260"/>
    </location>
</feature>
<dbReference type="GO" id="GO:0018817">
    <property type="term" value="F:2-oxo-hept-3-ene-1,7-dioate hydratase activity"/>
    <property type="evidence" value="ECO:0007669"/>
    <property type="project" value="InterPro"/>
</dbReference>
<dbReference type="Pfam" id="PF01557">
    <property type="entry name" value="FAA_hydrolase"/>
    <property type="match status" value="1"/>
</dbReference>
<dbReference type="KEGG" id="dla:I6G47_07780"/>
<evidence type="ECO:0000256" key="1">
    <source>
        <dbReference type="ARBA" id="ARBA00023239"/>
    </source>
</evidence>
<dbReference type="EMBL" id="CP065748">
    <property type="protein sequence ID" value="QPS82966.1"/>
    <property type="molecule type" value="Genomic_DNA"/>
</dbReference>
<dbReference type="NCBIfam" id="TIGR02312">
    <property type="entry name" value="HpaH"/>
    <property type="match status" value="1"/>
</dbReference>
<dbReference type="GO" id="GO:0008684">
    <property type="term" value="F:2-oxopent-4-enoate hydratase activity"/>
    <property type="evidence" value="ECO:0007669"/>
    <property type="project" value="TreeGrafter"/>
</dbReference>
<evidence type="ECO:0000259" key="2">
    <source>
        <dbReference type="Pfam" id="PF01557"/>
    </source>
</evidence>
<dbReference type="InterPro" id="IPR050772">
    <property type="entry name" value="Hydratase-Decarb/MhpD_sf"/>
</dbReference>
<dbReference type="PANTHER" id="PTHR30143">
    <property type="entry name" value="ACID HYDRATASE"/>
    <property type="match status" value="1"/>
</dbReference>
<dbReference type="Gene3D" id="3.90.850.10">
    <property type="entry name" value="Fumarylacetoacetase-like, C-terminal domain"/>
    <property type="match status" value="1"/>
</dbReference>
<dbReference type="SUPFAM" id="SSF56529">
    <property type="entry name" value="FAH"/>
    <property type="match status" value="1"/>
</dbReference>
<dbReference type="RefSeq" id="WP_012204968.1">
    <property type="nucleotide sequence ID" value="NZ_CP065748.1"/>
</dbReference>
<dbReference type="GeneID" id="24114726"/>
<dbReference type="Proteomes" id="UP000595064">
    <property type="component" value="Chromosome"/>
</dbReference>
<gene>
    <name evidence="3" type="primary">hpaH</name>
    <name evidence="3" type="ORF">I6G47_07780</name>
</gene>